<dbReference type="PANTHER" id="PTHR30006:SF15">
    <property type="entry name" value="IRON-UTILIZATION PERIPLASMIC PROTEIN"/>
    <property type="match status" value="1"/>
</dbReference>
<proteinExistence type="inferred from homology"/>
<keyword evidence="3" id="KW-0408">Iron</keyword>
<feature type="binding site" evidence="3">
    <location>
        <position position="223"/>
    </location>
    <ligand>
        <name>Fe cation</name>
        <dbReference type="ChEBI" id="CHEBI:24875"/>
    </ligand>
</feature>
<dbReference type="AlphaFoldDB" id="A0A4Q8CYQ5"/>
<keyword evidence="2" id="KW-0732">Signal</keyword>
<keyword evidence="5" id="KW-1185">Reference proteome</keyword>
<dbReference type="EMBL" id="SHLI01000001">
    <property type="protein sequence ID" value="RZU98123.1"/>
    <property type="molecule type" value="Genomic_DNA"/>
</dbReference>
<feature type="binding site" evidence="3">
    <location>
        <position position="222"/>
    </location>
    <ligand>
        <name>Fe cation</name>
        <dbReference type="ChEBI" id="CHEBI:24875"/>
    </ligand>
</feature>
<dbReference type="RefSeq" id="WP_130502463.1">
    <property type="nucleotide sequence ID" value="NZ_SHLI01000001.1"/>
</dbReference>
<sequence length="341" mass="37249">MSRMIHSTALLIGVGLTVGVSVAGAQSLNLYTARHYDSDDALYDAFEQRTGIEVNELQGDSDQLIERIRREGAASPADVFMTVDAARLQRAEEAGLFAPTQSDVLAERIPDPLRDPDNLWYGFSERVRIIFYDTEQYDEAPLERYEELADPRFKGEVCIRSSNNDYNQSLVASMIAEHGVEATEEWANGLVNNMARSPQGGDTDQIRGVASGECGVAVANHYYWVRLSLSDSAGDRAVADRAGLIFPNQDGRGTHRNIGGAGMVEGAPHPDAAQQFLEFLATDEAQKLFSAGNNEFPAVEGVEPVAAIQPFTGNKFDDVNMSVLGDNNAEAVRVMDRAGWR</sequence>
<organism evidence="4 5">
    <name type="scientific">Spiribacter vilamensis</name>
    <dbReference type="NCBI Taxonomy" id="531306"/>
    <lineage>
        <taxon>Bacteria</taxon>
        <taxon>Pseudomonadati</taxon>
        <taxon>Pseudomonadota</taxon>
        <taxon>Gammaproteobacteria</taxon>
        <taxon>Chromatiales</taxon>
        <taxon>Ectothiorhodospiraceae</taxon>
        <taxon>Spiribacter</taxon>
    </lineage>
</organism>
<accession>A0A4Q8CYQ5</accession>
<evidence type="ECO:0000256" key="1">
    <source>
        <dbReference type="ARBA" id="ARBA00008520"/>
    </source>
</evidence>
<comment type="caution">
    <text evidence="4">The sequence shown here is derived from an EMBL/GenBank/DDBJ whole genome shotgun (WGS) entry which is preliminary data.</text>
</comment>
<protein>
    <submittedName>
        <fullName evidence="4">Iron(III) transport system substrate-binding protein</fullName>
    </submittedName>
</protein>
<dbReference type="GO" id="GO:0030288">
    <property type="term" value="C:outer membrane-bounded periplasmic space"/>
    <property type="evidence" value="ECO:0007669"/>
    <property type="project" value="TreeGrafter"/>
</dbReference>
<evidence type="ECO:0000313" key="4">
    <source>
        <dbReference type="EMBL" id="RZU98123.1"/>
    </source>
</evidence>
<feature type="binding site" evidence="3">
    <location>
        <position position="35"/>
    </location>
    <ligand>
        <name>Fe cation</name>
        <dbReference type="ChEBI" id="CHEBI:24875"/>
    </ligand>
</feature>
<dbReference type="Gene3D" id="3.40.190.10">
    <property type="entry name" value="Periplasmic binding protein-like II"/>
    <property type="match status" value="2"/>
</dbReference>
<dbReference type="CDD" id="cd13542">
    <property type="entry name" value="PBP2_FutA1_ilke"/>
    <property type="match status" value="1"/>
</dbReference>
<evidence type="ECO:0000256" key="3">
    <source>
        <dbReference type="PIRSR" id="PIRSR002825-1"/>
    </source>
</evidence>
<gene>
    <name evidence="4" type="ORF">EV698_0359</name>
</gene>
<name>A0A4Q8CYQ5_9GAMM</name>
<dbReference type="PIRSF" id="PIRSF002825">
    <property type="entry name" value="CfbpA"/>
    <property type="match status" value="1"/>
</dbReference>
<keyword evidence="3" id="KW-0479">Metal-binding</keyword>
<reference evidence="4 5" key="1">
    <citation type="submission" date="2019-02" db="EMBL/GenBank/DDBJ databases">
        <title>Genomic Encyclopedia of Type Strains, Phase IV (KMG-IV): sequencing the most valuable type-strain genomes for metagenomic binning, comparative biology and taxonomic classification.</title>
        <authorList>
            <person name="Goeker M."/>
        </authorList>
    </citation>
    <scope>NUCLEOTIDE SEQUENCE [LARGE SCALE GENOMIC DNA]</scope>
    <source>
        <strain evidence="4 5">DSM 21056</strain>
    </source>
</reference>
<dbReference type="GO" id="GO:0046872">
    <property type="term" value="F:metal ion binding"/>
    <property type="evidence" value="ECO:0007669"/>
    <property type="project" value="UniProtKB-KW"/>
</dbReference>
<dbReference type="PANTHER" id="PTHR30006">
    <property type="entry name" value="THIAMINE-BINDING PERIPLASMIC PROTEIN-RELATED"/>
    <property type="match status" value="1"/>
</dbReference>
<comment type="similarity">
    <text evidence="1">Belongs to the bacterial solute-binding protein 1 family.</text>
</comment>
<evidence type="ECO:0000313" key="5">
    <source>
        <dbReference type="Proteomes" id="UP000292298"/>
    </source>
</evidence>
<evidence type="ECO:0000256" key="2">
    <source>
        <dbReference type="ARBA" id="ARBA00022729"/>
    </source>
</evidence>
<dbReference type="Proteomes" id="UP000292298">
    <property type="component" value="Unassembled WGS sequence"/>
</dbReference>
<dbReference type="OrthoDB" id="9769567at2"/>
<dbReference type="InterPro" id="IPR026045">
    <property type="entry name" value="Ferric-bd"/>
</dbReference>
<dbReference type="SUPFAM" id="SSF53850">
    <property type="entry name" value="Periplasmic binding protein-like II"/>
    <property type="match status" value="1"/>
</dbReference>
<dbReference type="Pfam" id="PF13343">
    <property type="entry name" value="SBP_bac_6"/>
    <property type="match status" value="1"/>
</dbReference>